<evidence type="ECO:0000256" key="1">
    <source>
        <dbReference type="SAM" id="Phobius"/>
    </source>
</evidence>
<dbReference type="AlphaFoldDB" id="A0A1F7G9B0"/>
<keyword evidence="1" id="KW-0812">Transmembrane</keyword>
<feature type="transmembrane region" description="Helical" evidence="1">
    <location>
        <begin position="314"/>
        <end position="332"/>
    </location>
</feature>
<feature type="transmembrane region" description="Helical" evidence="1">
    <location>
        <begin position="111"/>
        <end position="131"/>
    </location>
</feature>
<evidence type="ECO:0000313" key="2">
    <source>
        <dbReference type="EMBL" id="OGK15488.1"/>
    </source>
</evidence>
<keyword evidence="1" id="KW-0472">Membrane</keyword>
<accession>A0A1F7G9B0</accession>
<sequence length="467" mass="54326">MAIMRKNLFLLLFLGLIFRIFISFQTFSGDVTNHMIWGEDAVRNGFSGFYDRNFEKLYGHTSANYPPLIILIFALLYQVKNWIYQLAWFLNLHVPVFPSNLIYFLQNFNYFPYLLKLPAILADIGIAYISYLLIKKINDKNRSISNIVSILVLFNPAYFYNSAYWGQIDSIPLFFVLSSFYYLIFRSKTVLSWGLFTLGLLSKQTAIIFAPLFLITQYVIRNEVKNPTPVKSVRNKNLRTSIINSAFIFWLFFLPFYKTGNIITFPLSIYLNKILLVSGIPYTSNHAFNFWYLLTGSRATLASKIFLFSLSYEIWGYMIVGVLSLFILIRLICHSCLIAPRSPNNEAAFRMVFSIKVFYAGCLLSLASFLFLTKIHERHLILALPFLLIASIKNKYLLISYLFISLFSFVNMYHNWWSPKFPVLKNILQSDIFLKIITLTLIQVFVLLLFKYMKLSKSKAAKNVSQE</sequence>
<dbReference type="EMBL" id="MFZG01000036">
    <property type="protein sequence ID" value="OGK15488.1"/>
    <property type="molecule type" value="Genomic_DNA"/>
</dbReference>
<feature type="transmembrane region" description="Helical" evidence="1">
    <location>
        <begin position="352"/>
        <end position="373"/>
    </location>
</feature>
<evidence type="ECO:0008006" key="4">
    <source>
        <dbReference type="Google" id="ProtNLM"/>
    </source>
</evidence>
<feature type="transmembrane region" description="Helical" evidence="1">
    <location>
        <begin position="63"/>
        <end position="79"/>
    </location>
</feature>
<keyword evidence="1" id="KW-1133">Transmembrane helix</keyword>
<proteinExistence type="predicted"/>
<dbReference type="Proteomes" id="UP000177208">
    <property type="component" value="Unassembled WGS sequence"/>
</dbReference>
<comment type="caution">
    <text evidence="2">The sequence shown here is derived from an EMBL/GenBank/DDBJ whole genome shotgun (WGS) entry which is preliminary data.</text>
</comment>
<feature type="transmembrane region" description="Helical" evidence="1">
    <location>
        <begin position="86"/>
        <end position="105"/>
    </location>
</feature>
<organism evidence="2 3">
    <name type="scientific">Candidatus Roizmanbacteria bacterium RIFCSPHIGHO2_01_FULL_39_12c</name>
    <dbReference type="NCBI Taxonomy" id="1802031"/>
    <lineage>
        <taxon>Bacteria</taxon>
        <taxon>Candidatus Roizmaniibacteriota</taxon>
    </lineage>
</organism>
<feature type="transmembrane region" description="Helical" evidence="1">
    <location>
        <begin position="143"/>
        <end position="160"/>
    </location>
</feature>
<evidence type="ECO:0000313" key="3">
    <source>
        <dbReference type="Proteomes" id="UP000177208"/>
    </source>
</evidence>
<feature type="transmembrane region" description="Helical" evidence="1">
    <location>
        <begin position="432"/>
        <end position="450"/>
    </location>
</feature>
<name>A0A1F7G9B0_9BACT</name>
<reference evidence="2 3" key="1">
    <citation type="journal article" date="2016" name="Nat. Commun.">
        <title>Thousands of microbial genomes shed light on interconnected biogeochemical processes in an aquifer system.</title>
        <authorList>
            <person name="Anantharaman K."/>
            <person name="Brown C.T."/>
            <person name="Hug L.A."/>
            <person name="Sharon I."/>
            <person name="Castelle C.J."/>
            <person name="Probst A.J."/>
            <person name="Thomas B.C."/>
            <person name="Singh A."/>
            <person name="Wilkins M.J."/>
            <person name="Karaoz U."/>
            <person name="Brodie E.L."/>
            <person name="Williams K.H."/>
            <person name="Hubbard S.S."/>
            <person name="Banfield J.F."/>
        </authorList>
    </citation>
    <scope>NUCLEOTIDE SEQUENCE [LARGE SCALE GENOMIC DNA]</scope>
</reference>
<feature type="transmembrane region" description="Helical" evidence="1">
    <location>
        <begin position="394"/>
        <end position="412"/>
    </location>
</feature>
<gene>
    <name evidence="2" type="ORF">A2774_04305</name>
</gene>
<feature type="transmembrane region" description="Helical" evidence="1">
    <location>
        <begin position="196"/>
        <end position="220"/>
    </location>
</feature>
<feature type="transmembrane region" description="Helical" evidence="1">
    <location>
        <begin position="240"/>
        <end position="257"/>
    </location>
</feature>
<protein>
    <recommendedName>
        <fullName evidence="4">Glycosyltransferase RgtA/B/C/D-like domain-containing protein</fullName>
    </recommendedName>
</protein>